<dbReference type="InterPro" id="IPR046112">
    <property type="entry name" value="DUF6049"/>
</dbReference>
<keyword evidence="2" id="KW-0472">Membrane</keyword>
<feature type="compositionally biased region" description="Gly residues" evidence="1">
    <location>
        <begin position="759"/>
        <end position="769"/>
    </location>
</feature>
<keyword evidence="2" id="KW-0812">Transmembrane</keyword>
<dbReference type="RefSeq" id="WP_330792952.1">
    <property type="nucleotide sequence ID" value="NZ_JAZEWV010000002.1"/>
</dbReference>
<accession>A0ABU7P5G9</accession>
<protein>
    <submittedName>
        <fullName evidence="3">DUF6049 family protein</fullName>
    </submittedName>
</protein>
<evidence type="ECO:0000256" key="2">
    <source>
        <dbReference type="SAM" id="Phobius"/>
    </source>
</evidence>
<feature type="region of interest" description="Disordered" evidence="1">
    <location>
        <begin position="743"/>
        <end position="803"/>
    </location>
</feature>
<gene>
    <name evidence="3" type="ORF">V2S66_03620</name>
</gene>
<dbReference type="PROSITE" id="PS00430">
    <property type="entry name" value="TONB_DEPENDENT_REC_1"/>
    <property type="match status" value="1"/>
</dbReference>
<feature type="transmembrane region" description="Helical" evidence="2">
    <location>
        <begin position="717"/>
        <end position="737"/>
    </location>
</feature>
<evidence type="ECO:0000313" key="3">
    <source>
        <dbReference type="EMBL" id="MEE4541056.1"/>
    </source>
</evidence>
<proteinExistence type="predicted"/>
<comment type="caution">
    <text evidence="3">The sequence shown here is derived from an EMBL/GenBank/DDBJ whole genome shotgun (WGS) entry which is preliminary data.</text>
</comment>
<organism evidence="3 4">
    <name type="scientific">Actinacidiphila polyblastidii</name>
    <dbReference type="NCBI Taxonomy" id="3110430"/>
    <lineage>
        <taxon>Bacteria</taxon>
        <taxon>Bacillati</taxon>
        <taxon>Actinomycetota</taxon>
        <taxon>Actinomycetes</taxon>
        <taxon>Kitasatosporales</taxon>
        <taxon>Streptomycetaceae</taxon>
        <taxon>Actinacidiphila</taxon>
    </lineage>
</organism>
<evidence type="ECO:0000256" key="1">
    <source>
        <dbReference type="SAM" id="MobiDB-lite"/>
    </source>
</evidence>
<sequence>MGEAAQAPGTPPSVSRRRLRVTALLTGATLLAGLLQGLQATGSQAQVPTRAPAKAAAATGSHTATLALNGLTPRVPTKDDSVTVTGTIVNHAKVRITQAHVGLRVGPGGPLASRSAMKSAAARSGYVSAQDGDDIPDHTADLADIPAGGIASFSLKVPVSALSLGSTGVYQLSVALEGWTSVEPWEHVLGIKRTFLPWYADGESAKPTQLTYLWPLTDRPHIAARGDTDSQQNPIFLDDDLAPELAPGGRLQVMVDLAKDLPVTWVIDPDLLATVEAMTKGYRVAGPGGDVTRSTPGTGAALATQWLNSLKTAVVGDQVVALPFGDPDLASLAHRGAHVSGSAAQLKTAGELGRITVDTIAGVHSSGDVAWPVNGALDPSIVATARGGGAKRIIARSDTFPENSLSHTPTAARPIGGGTTAVVSDVSLSTAFAGDMLYAQNADLAIQSFIAQTLMITMQAPQEQRTLAVVPQRRPTVAQAQAMAEAIHDVDGSPWAQTVDFDTAAKAKPDARASHRVAPTSAYPKTLRKQELPTETFKQLAADMGTLNNFVVILTIKDRVTVPFRNAMLRATSTGWRPDPQNAAAAASPPDAKSYLDSIGVYLSELVDAVHILDKPTVLTLSGRSGTIPVTVKNELSQPVTGLVLRLTSNQDIRLEIKNNQQSITIDGGHTRTLKFQTTASANGKVGISAALYTQDDKVYGSSVMTFAVKITKVTDLVMLIIAAGLLLLVLAGVRIYRQRKRQAAADGGGDGTEDDGDTGGNDGGGGDGSQADGKDPGQPGDPAADTRQESPKPSPAGEKVDG</sequence>
<evidence type="ECO:0000313" key="4">
    <source>
        <dbReference type="Proteomes" id="UP001344658"/>
    </source>
</evidence>
<name>A0ABU7P5G9_9ACTN</name>
<dbReference type="InterPro" id="IPR010916">
    <property type="entry name" value="TonB_box_CS"/>
</dbReference>
<dbReference type="Pfam" id="PF19516">
    <property type="entry name" value="DUF6049"/>
    <property type="match status" value="1"/>
</dbReference>
<dbReference type="EMBL" id="JAZEWV010000002">
    <property type="protein sequence ID" value="MEE4541056.1"/>
    <property type="molecule type" value="Genomic_DNA"/>
</dbReference>
<reference evidence="3 4" key="1">
    <citation type="submission" date="2023-12" db="EMBL/GenBank/DDBJ databases">
        <title>Streptomyces sp. V4-01.</title>
        <authorList>
            <person name="Somphong A."/>
            <person name="Phongsopitanun W."/>
        </authorList>
    </citation>
    <scope>NUCLEOTIDE SEQUENCE [LARGE SCALE GENOMIC DNA]</scope>
    <source>
        <strain evidence="3 4">V4-01</strain>
    </source>
</reference>
<keyword evidence="2" id="KW-1133">Transmembrane helix</keyword>
<dbReference type="Proteomes" id="UP001344658">
    <property type="component" value="Unassembled WGS sequence"/>
</dbReference>
<keyword evidence="4" id="KW-1185">Reference proteome</keyword>